<reference evidence="2" key="1">
    <citation type="journal article" date="2020" name="mSystems">
        <title>Genome- and Community-Level Interaction Insights into Carbon Utilization and Element Cycling Functions of Hydrothermarchaeota in Hydrothermal Sediment.</title>
        <authorList>
            <person name="Zhou Z."/>
            <person name="Liu Y."/>
            <person name="Xu W."/>
            <person name="Pan J."/>
            <person name="Luo Z.H."/>
            <person name="Li M."/>
        </authorList>
    </citation>
    <scope>NUCLEOTIDE SEQUENCE [LARGE SCALE GENOMIC DNA]</scope>
    <source>
        <strain evidence="2">HyVt-628</strain>
    </source>
</reference>
<protein>
    <submittedName>
        <fullName evidence="2">YicC family protein</fullName>
    </submittedName>
</protein>
<sequence length="39" mass="4312">MLESMTGYGSAERAEKGMKVLVELRSVNNRFAEIGVKLP</sequence>
<dbReference type="Proteomes" id="UP000886059">
    <property type="component" value="Unassembled WGS sequence"/>
</dbReference>
<gene>
    <name evidence="2" type="ORF">ENL01_02180</name>
</gene>
<dbReference type="Pfam" id="PF03755">
    <property type="entry name" value="YicC-like_N"/>
    <property type="match status" value="1"/>
</dbReference>
<organism evidence="2">
    <name type="scientific">Chlorobaculum parvum</name>
    <dbReference type="NCBI Taxonomy" id="274539"/>
    <lineage>
        <taxon>Bacteria</taxon>
        <taxon>Pseudomonadati</taxon>
        <taxon>Chlorobiota</taxon>
        <taxon>Chlorobiia</taxon>
        <taxon>Chlorobiales</taxon>
        <taxon>Chlorobiaceae</taxon>
        <taxon>Chlorobaculum</taxon>
    </lineage>
</organism>
<feature type="non-terminal residue" evidence="2">
    <location>
        <position position="39"/>
    </location>
</feature>
<comment type="caution">
    <text evidence="2">The sequence shown here is derived from an EMBL/GenBank/DDBJ whole genome shotgun (WGS) entry which is preliminary data.</text>
</comment>
<dbReference type="AlphaFoldDB" id="A0A7C5H6S0"/>
<evidence type="ECO:0000259" key="1">
    <source>
        <dbReference type="Pfam" id="PF03755"/>
    </source>
</evidence>
<dbReference type="InterPro" id="IPR013527">
    <property type="entry name" value="YicC-like_N"/>
</dbReference>
<name>A0A7C5H6S0_9CHLB</name>
<dbReference type="EMBL" id="DRSK01000127">
    <property type="protein sequence ID" value="HHE07711.1"/>
    <property type="molecule type" value="Genomic_DNA"/>
</dbReference>
<feature type="domain" description="Endoribonuclease YicC-like N-terminal" evidence="1">
    <location>
        <begin position="2"/>
        <end position="39"/>
    </location>
</feature>
<proteinExistence type="predicted"/>
<accession>A0A7C5H6S0</accession>
<evidence type="ECO:0000313" key="2">
    <source>
        <dbReference type="EMBL" id="HHE07711.1"/>
    </source>
</evidence>